<evidence type="ECO:0000256" key="1">
    <source>
        <dbReference type="ARBA" id="ARBA00009922"/>
    </source>
</evidence>
<evidence type="ECO:0000256" key="9">
    <source>
        <dbReference type="ARBA" id="ARBA00034808"/>
    </source>
</evidence>
<dbReference type="InterPro" id="IPR014016">
    <property type="entry name" value="UvrD-like_ATP-bd"/>
</dbReference>
<evidence type="ECO:0000259" key="14">
    <source>
        <dbReference type="PROSITE" id="PS51217"/>
    </source>
</evidence>
<dbReference type="InterPro" id="IPR013986">
    <property type="entry name" value="DExx_box_DNA_helicase_dom_sf"/>
</dbReference>
<keyword evidence="4 12" id="KW-0347">Helicase</keyword>
<dbReference type="PROSITE" id="PS51198">
    <property type="entry name" value="UVRD_HELICASE_ATP_BIND"/>
    <property type="match status" value="1"/>
</dbReference>
<dbReference type="GO" id="GO:0005524">
    <property type="term" value="F:ATP binding"/>
    <property type="evidence" value="ECO:0007669"/>
    <property type="project" value="UniProtKB-UniRule"/>
</dbReference>
<evidence type="ECO:0000256" key="12">
    <source>
        <dbReference type="PROSITE-ProRule" id="PRU00560"/>
    </source>
</evidence>
<dbReference type="GO" id="GO:0003677">
    <property type="term" value="F:DNA binding"/>
    <property type="evidence" value="ECO:0007669"/>
    <property type="project" value="UniProtKB-KW"/>
</dbReference>
<comment type="caution">
    <text evidence="15">The sequence shown here is derived from an EMBL/GenBank/DDBJ whole genome shotgun (WGS) entry which is preliminary data.</text>
</comment>
<evidence type="ECO:0000256" key="10">
    <source>
        <dbReference type="ARBA" id="ARBA00034923"/>
    </source>
</evidence>
<gene>
    <name evidence="15" type="ORF">GTW51_16635</name>
</gene>
<dbReference type="InterPro" id="IPR014017">
    <property type="entry name" value="DNA_helicase_UvrD-like_C"/>
</dbReference>
<evidence type="ECO:0000256" key="6">
    <source>
        <dbReference type="ARBA" id="ARBA00023125"/>
    </source>
</evidence>
<keyword evidence="16" id="KW-1185">Reference proteome</keyword>
<evidence type="ECO:0000256" key="2">
    <source>
        <dbReference type="ARBA" id="ARBA00022741"/>
    </source>
</evidence>
<comment type="catalytic activity">
    <reaction evidence="11">
        <text>ATP + H2O = ADP + phosphate + H(+)</text>
        <dbReference type="Rhea" id="RHEA:13065"/>
        <dbReference type="ChEBI" id="CHEBI:15377"/>
        <dbReference type="ChEBI" id="CHEBI:15378"/>
        <dbReference type="ChEBI" id="CHEBI:30616"/>
        <dbReference type="ChEBI" id="CHEBI:43474"/>
        <dbReference type="ChEBI" id="CHEBI:456216"/>
        <dbReference type="EC" id="5.6.2.4"/>
    </reaction>
</comment>
<evidence type="ECO:0000256" key="5">
    <source>
        <dbReference type="ARBA" id="ARBA00022840"/>
    </source>
</evidence>
<keyword evidence="2 12" id="KW-0547">Nucleotide-binding</keyword>
<feature type="domain" description="UvrD-like helicase ATP-binding" evidence="13">
    <location>
        <begin position="7"/>
        <end position="274"/>
    </location>
</feature>
<evidence type="ECO:0000259" key="13">
    <source>
        <dbReference type="PROSITE" id="PS51198"/>
    </source>
</evidence>
<evidence type="ECO:0000256" key="8">
    <source>
        <dbReference type="ARBA" id="ARBA00034617"/>
    </source>
</evidence>
<comment type="similarity">
    <text evidence="1">Belongs to the helicase family. UvrD subfamily.</text>
</comment>
<accession>A0A6L9MKE4</accession>
<evidence type="ECO:0000256" key="3">
    <source>
        <dbReference type="ARBA" id="ARBA00022801"/>
    </source>
</evidence>
<organism evidence="15 16">
    <name type="scientific">Aurantimonas aggregata</name>
    <dbReference type="NCBI Taxonomy" id="2047720"/>
    <lineage>
        <taxon>Bacteria</taxon>
        <taxon>Pseudomonadati</taxon>
        <taxon>Pseudomonadota</taxon>
        <taxon>Alphaproteobacteria</taxon>
        <taxon>Hyphomicrobiales</taxon>
        <taxon>Aurantimonadaceae</taxon>
        <taxon>Aurantimonas</taxon>
    </lineage>
</organism>
<evidence type="ECO:0000256" key="7">
    <source>
        <dbReference type="ARBA" id="ARBA00023235"/>
    </source>
</evidence>
<dbReference type="Pfam" id="PF00580">
    <property type="entry name" value="UvrD-helicase"/>
    <property type="match status" value="1"/>
</dbReference>
<evidence type="ECO:0000256" key="4">
    <source>
        <dbReference type="ARBA" id="ARBA00022806"/>
    </source>
</evidence>
<keyword evidence="7" id="KW-0413">Isomerase</keyword>
<dbReference type="InterPro" id="IPR000212">
    <property type="entry name" value="DNA_helicase_UvrD/REP"/>
</dbReference>
<dbReference type="Gene3D" id="3.40.50.300">
    <property type="entry name" value="P-loop containing nucleotide triphosphate hydrolases"/>
    <property type="match status" value="2"/>
</dbReference>
<dbReference type="PANTHER" id="PTHR11070:SF2">
    <property type="entry name" value="ATP-DEPENDENT DNA HELICASE SRS2"/>
    <property type="match status" value="1"/>
</dbReference>
<dbReference type="InterPro" id="IPR027417">
    <property type="entry name" value="P-loop_NTPase"/>
</dbReference>
<dbReference type="SUPFAM" id="SSF52540">
    <property type="entry name" value="P-loop containing nucleoside triphosphate hydrolases"/>
    <property type="match status" value="1"/>
</dbReference>
<dbReference type="EMBL" id="JAAAMJ010000014">
    <property type="protein sequence ID" value="NDV88329.1"/>
    <property type="molecule type" value="Genomic_DNA"/>
</dbReference>
<protein>
    <recommendedName>
        <fullName evidence="9">DNA 3'-5' helicase</fullName>
        <ecNumber evidence="9">5.6.2.4</ecNumber>
    </recommendedName>
    <alternativeName>
        <fullName evidence="10">DNA 3'-5' helicase II</fullName>
    </alternativeName>
</protein>
<dbReference type="RefSeq" id="WP_163045155.1">
    <property type="nucleotide sequence ID" value="NZ_JAAAMJ010000014.1"/>
</dbReference>
<reference evidence="15 16" key="1">
    <citation type="submission" date="2020-01" db="EMBL/GenBank/DDBJ databases">
        <title>Genomes of bacteria type strains.</title>
        <authorList>
            <person name="Chen J."/>
            <person name="Zhu S."/>
            <person name="Chen J."/>
        </authorList>
    </citation>
    <scope>NUCLEOTIDE SEQUENCE [LARGE SCALE GENOMIC DNA]</scope>
    <source>
        <strain evidence="15 16">KCTC 52919</strain>
    </source>
</reference>
<dbReference type="GO" id="GO:0016787">
    <property type="term" value="F:hydrolase activity"/>
    <property type="evidence" value="ECO:0007669"/>
    <property type="project" value="UniProtKB-UniRule"/>
</dbReference>
<keyword evidence="6" id="KW-0238">DNA-binding</keyword>
<sequence>MAWSDGLDPATPAHQIAASINSRVRVVAGPGTGKSFAMKRRVARLLESGTAPSSILPVTFTRVAAEDLHRELTGMGVPGCNSLQGVTLHSLALRILMRNHVLGATGRVPRPLNEFELKPLICDLMGAHGGKRAVDKLKKAYEAAWARLQHHQPGYALTPADAAFQADLLAWLKFHESMLIGEVIPQLHQYLHSNPAAGERNEFRHILVDEYQDLNRAEQGVVELLSGAAEVCIVGDDDQSIYSFKHAHPDGIREWLNVNAGADDIGLDDCRRCPTRVVEMANSLIRHNVQRPVPRPLNPMPENGVGDVRIIQYQTLRQEVSGVSELVSQMIARGTPAGDILVLTQSRAFGTPLYESLVERGVPTKSYYAESELSHDDAQRAFALLKLFVNREDRVALRWLVGVNGSNWHASGYRRIREHCETSGISPWEAMTQLERGGLRLPYTGGILDSFRGIVEALGVLEALPDLHAIVNLLFPDGQNSTRDIRLLSLAILDTMVGDDREEFLRELVAAIAQPEIPTEIEDVRIMSLHKSKGLSSPATIIAGCVQGLLPRPPEDGMPPAEHARHLEEQRRLFYVGITRVKAAPQAGKPGTLILTYSQRMPVRDALSVGITPARQQYGEAILHASQFIRELGASAPDPIAG</sequence>
<keyword evidence="5 12" id="KW-0067">ATP-binding</keyword>
<dbReference type="AlphaFoldDB" id="A0A6L9MKE4"/>
<evidence type="ECO:0000256" key="11">
    <source>
        <dbReference type="ARBA" id="ARBA00048988"/>
    </source>
</evidence>
<dbReference type="Gene3D" id="1.10.10.160">
    <property type="match status" value="1"/>
</dbReference>
<dbReference type="Proteomes" id="UP000476332">
    <property type="component" value="Unassembled WGS sequence"/>
</dbReference>
<proteinExistence type="inferred from homology"/>
<dbReference type="EC" id="5.6.2.4" evidence="9"/>
<dbReference type="Gene3D" id="1.10.486.10">
    <property type="entry name" value="PCRA, domain 4"/>
    <property type="match status" value="1"/>
</dbReference>
<keyword evidence="3 12" id="KW-0378">Hydrolase</keyword>
<dbReference type="PROSITE" id="PS51217">
    <property type="entry name" value="UVRD_HELICASE_CTER"/>
    <property type="match status" value="1"/>
</dbReference>
<feature type="binding site" evidence="12">
    <location>
        <begin position="28"/>
        <end position="35"/>
    </location>
    <ligand>
        <name>ATP</name>
        <dbReference type="ChEBI" id="CHEBI:30616"/>
    </ligand>
</feature>
<dbReference type="GO" id="GO:0043138">
    <property type="term" value="F:3'-5' DNA helicase activity"/>
    <property type="evidence" value="ECO:0007669"/>
    <property type="project" value="UniProtKB-EC"/>
</dbReference>
<evidence type="ECO:0000313" key="15">
    <source>
        <dbReference type="EMBL" id="NDV88329.1"/>
    </source>
</evidence>
<dbReference type="PANTHER" id="PTHR11070">
    <property type="entry name" value="UVRD / RECB / PCRA DNA HELICASE FAMILY MEMBER"/>
    <property type="match status" value="1"/>
</dbReference>
<dbReference type="GO" id="GO:0000725">
    <property type="term" value="P:recombinational repair"/>
    <property type="evidence" value="ECO:0007669"/>
    <property type="project" value="TreeGrafter"/>
</dbReference>
<dbReference type="Pfam" id="PF13361">
    <property type="entry name" value="UvrD_C"/>
    <property type="match status" value="2"/>
</dbReference>
<name>A0A6L9MKE4_9HYPH</name>
<comment type="catalytic activity">
    <reaction evidence="8">
        <text>Couples ATP hydrolysis with the unwinding of duplex DNA by translocating in the 3'-5' direction.</text>
        <dbReference type="EC" id="5.6.2.4"/>
    </reaction>
</comment>
<feature type="domain" description="UvrD-like helicase C-terminal" evidence="14">
    <location>
        <begin position="275"/>
        <end position="534"/>
    </location>
</feature>
<evidence type="ECO:0000313" key="16">
    <source>
        <dbReference type="Proteomes" id="UP000476332"/>
    </source>
</evidence>